<dbReference type="PROSITE" id="PS50015">
    <property type="entry name" value="SAP_B"/>
    <property type="match status" value="1"/>
</dbReference>
<organism evidence="1 2">
    <name type="scientific">Pristionchus pacificus</name>
    <name type="common">Parasitic nematode worm</name>
    <dbReference type="NCBI Taxonomy" id="54126"/>
    <lineage>
        <taxon>Eukaryota</taxon>
        <taxon>Metazoa</taxon>
        <taxon>Ecdysozoa</taxon>
        <taxon>Nematoda</taxon>
        <taxon>Chromadorea</taxon>
        <taxon>Rhabditida</taxon>
        <taxon>Rhabditina</taxon>
        <taxon>Diplogasteromorpha</taxon>
        <taxon>Diplogasteroidea</taxon>
        <taxon>Neodiplogasteridae</taxon>
        <taxon>Pristionchus</taxon>
    </lineage>
</organism>
<dbReference type="EnsemblMetazoa" id="PPA35771.1">
    <property type="protein sequence ID" value="PPA35771.1"/>
    <property type="gene ID" value="WBGene00274140"/>
</dbReference>
<dbReference type="GO" id="GO:0005615">
    <property type="term" value="C:extracellular space"/>
    <property type="evidence" value="ECO:0000318"/>
    <property type="project" value="GO_Central"/>
</dbReference>
<accession>A0A8R1UPZ8</accession>
<proteinExistence type="predicted"/>
<dbReference type="Gene3D" id="1.10.225.10">
    <property type="entry name" value="Saposin-like"/>
    <property type="match status" value="1"/>
</dbReference>
<sequence>MVMARSLVFCALFALATAANRNLFCFNCYEMIDIIEQTWLIDEPATKTRLDNWCDAVYGHLGDMAAQCKKWIDDDLENIVDKLNNGWSAEAICKDLHLCD</sequence>
<dbReference type="InterPro" id="IPR011001">
    <property type="entry name" value="Saposin-like"/>
</dbReference>
<evidence type="ECO:0000313" key="2">
    <source>
        <dbReference type="Proteomes" id="UP000005239"/>
    </source>
</evidence>
<reference evidence="1" key="2">
    <citation type="submission" date="2022-06" db="UniProtKB">
        <authorList>
            <consortium name="EnsemblMetazoa"/>
        </authorList>
    </citation>
    <scope>IDENTIFICATION</scope>
    <source>
        <strain evidence="1">PS312</strain>
    </source>
</reference>
<dbReference type="Proteomes" id="UP000005239">
    <property type="component" value="Unassembled WGS sequence"/>
</dbReference>
<gene>
    <name evidence="1" type="primary">WBGene00274140</name>
</gene>
<dbReference type="Pfam" id="PF03489">
    <property type="entry name" value="SapB_2"/>
    <property type="match status" value="1"/>
</dbReference>
<protein>
    <submittedName>
        <fullName evidence="1">Saposin B-type domain-containing protein</fullName>
    </submittedName>
</protein>
<evidence type="ECO:0000313" key="1">
    <source>
        <dbReference type="EnsemblMetazoa" id="PPA35771.1"/>
    </source>
</evidence>
<dbReference type="OrthoDB" id="69496at2759"/>
<accession>A0A2A6BNJ8</accession>
<dbReference type="AlphaFoldDB" id="A0A2A6BNJ8"/>
<dbReference type="InterPro" id="IPR008138">
    <property type="entry name" value="SapB_2"/>
</dbReference>
<reference evidence="2" key="1">
    <citation type="journal article" date="2008" name="Nat. Genet.">
        <title>The Pristionchus pacificus genome provides a unique perspective on nematode lifestyle and parasitism.</title>
        <authorList>
            <person name="Dieterich C."/>
            <person name="Clifton S.W."/>
            <person name="Schuster L.N."/>
            <person name="Chinwalla A."/>
            <person name="Delehaunty K."/>
            <person name="Dinkelacker I."/>
            <person name="Fulton L."/>
            <person name="Fulton R."/>
            <person name="Godfrey J."/>
            <person name="Minx P."/>
            <person name="Mitreva M."/>
            <person name="Roeseler W."/>
            <person name="Tian H."/>
            <person name="Witte H."/>
            <person name="Yang S.P."/>
            <person name="Wilson R.K."/>
            <person name="Sommer R.J."/>
        </authorList>
    </citation>
    <scope>NUCLEOTIDE SEQUENCE [LARGE SCALE GENOMIC DNA]</scope>
    <source>
        <strain evidence="2">PS312</strain>
    </source>
</reference>
<name>A0A2A6BNJ8_PRIPA</name>
<keyword evidence="2" id="KW-1185">Reference proteome</keyword>
<dbReference type="InterPro" id="IPR008139">
    <property type="entry name" value="SaposinB_dom"/>
</dbReference>
<dbReference type="SUPFAM" id="SSF47862">
    <property type="entry name" value="Saposin"/>
    <property type="match status" value="1"/>
</dbReference>